<gene>
    <name evidence="3" type="ORF">EYE40_01650</name>
</gene>
<organism evidence="3 4">
    <name type="scientific">Glaciihabitans arcticus</name>
    <dbReference type="NCBI Taxonomy" id="2668039"/>
    <lineage>
        <taxon>Bacteria</taxon>
        <taxon>Bacillati</taxon>
        <taxon>Actinomycetota</taxon>
        <taxon>Actinomycetes</taxon>
        <taxon>Micrococcales</taxon>
        <taxon>Microbacteriaceae</taxon>
        <taxon>Glaciihabitans</taxon>
    </lineage>
</organism>
<dbReference type="InterPro" id="IPR016047">
    <property type="entry name" value="M23ase_b-sheet_dom"/>
</dbReference>
<dbReference type="Proteomes" id="UP000294194">
    <property type="component" value="Unassembled WGS sequence"/>
</dbReference>
<protein>
    <submittedName>
        <fullName evidence="3">M23 family metallopeptidase</fullName>
    </submittedName>
</protein>
<evidence type="ECO:0000313" key="3">
    <source>
        <dbReference type="EMBL" id="TBN56201.1"/>
    </source>
</evidence>
<proteinExistence type="predicted"/>
<dbReference type="EMBL" id="SISG01000001">
    <property type="protein sequence ID" value="TBN56201.1"/>
    <property type="molecule type" value="Genomic_DNA"/>
</dbReference>
<feature type="chain" id="PRO_5020466094" evidence="1">
    <location>
        <begin position="21"/>
        <end position="160"/>
    </location>
</feature>
<dbReference type="Gene3D" id="2.70.70.10">
    <property type="entry name" value="Glucose Permease (Domain IIA)"/>
    <property type="match status" value="1"/>
</dbReference>
<dbReference type="InterPro" id="IPR011055">
    <property type="entry name" value="Dup_hybrid_motif"/>
</dbReference>
<keyword evidence="4" id="KW-1185">Reference proteome</keyword>
<comment type="caution">
    <text evidence="3">The sequence shown here is derived from an EMBL/GenBank/DDBJ whole genome shotgun (WGS) entry which is preliminary data.</text>
</comment>
<dbReference type="CDD" id="cd12797">
    <property type="entry name" value="M23_peptidase"/>
    <property type="match status" value="1"/>
</dbReference>
<keyword evidence="1" id="KW-0732">Signal</keyword>
<dbReference type="SUPFAM" id="SSF51261">
    <property type="entry name" value="Duplicated hybrid motif"/>
    <property type="match status" value="1"/>
</dbReference>
<accession>A0A4Q9GND2</accession>
<dbReference type="AlphaFoldDB" id="A0A4Q9GND2"/>
<dbReference type="RefSeq" id="WP_130980311.1">
    <property type="nucleotide sequence ID" value="NZ_SISG01000001.1"/>
</dbReference>
<feature type="signal peptide" evidence="1">
    <location>
        <begin position="1"/>
        <end position="20"/>
    </location>
</feature>
<evidence type="ECO:0000313" key="4">
    <source>
        <dbReference type="Proteomes" id="UP000294194"/>
    </source>
</evidence>
<reference evidence="4" key="1">
    <citation type="submission" date="2019-02" db="EMBL/GenBank/DDBJ databases">
        <title>Glaciihabitans arcticus sp. nov., a psychrotolerant bacterium isolated from polar soil.</title>
        <authorList>
            <person name="Dahal R.H."/>
        </authorList>
    </citation>
    <scope>NUCLEOTIDE SEQUENCE [LARGE SCALE GENOMIC DNA]</scope>
    <source>
        <strain evidence="4">RP-3-7</strain>
    </source>
</reference>
<feature type="domain" description="M23ase beta-sheet core" evidence="2">
    <location>
        <begin position="50"/>
        <end position="140"/>
    </location>
</feature>
<sequence>MKRLLLLAVLASLVLTSGSAATLPRWNWPTAPPHAIARAYLAPPTPYAAGHRGIDIRAPSASVLAPADGVVHFVGFVVDRPVLSIEHAGGLLSSYEPVTSPLVAGDPVARGQPIGELLPGHCAQPCLHFGVRLGGEYVSPLLLLGGVPRAVLLPTRGLVE</sequence>
<evidence type="ECO:0000256" key="1">
    <source>
        <dbReference type="SAM" id="SignalP"/>
    </source>
</evidence>
<evidence type="ECO:0000259" key="2">
    <source>
        <dbReference type="Pfam" id="PF01551"/>
    </source>
</evidence>
<dbReference type="Pfam" id="PF01551">
    <property type="entry name" value="Peptidase_M23"/>
    <property type="match status" value="1"/>
</dbReference>
<name>A0A4Q9GND2_9MICO</name>